<name>A0A2A6Z7A0_9FIRM</name>
<dbReference type="Proteomes" id="UP000220752">
    <property type="component" value="Unassembled WGS sequence"/>
</dbReference>
<evidence type="ECO:0000313" key="2">
    <source>
        <dbReference type="Proteomes" id="UP000220752"/>
    </source>
</evidence>
<organism evidence="1 2">
    <name type="scientific">Faecalibacterium langellae</name>
    <dbReference type="NCBI Taxonomy" id="3435293"/>
    <lineage>
        <taxon>Bacteria</taxon>
        <taxon>Bacillati</taxon>
        <taxon>Bacillota</taxon>
        <taxon>Clostridia</taxon>
        <taxon>Eubacteriales</taxon>
        <taxon>Oscillospiraceae</taxon>
        <taxon>Faecalibacterium</taxon>
    </lineage>
</organism>
<protein>
    <submittedName>
        <fullName evidence="1">Uncharacterized protein</fullName>
    </submittedName>
</protein>
<dbReference type="AlphaFoldDB" id="A0A2A6Z7A0"/>
<sequence length="362" mass="42977">MRLLSEGQNVVLSHELFKLLNDTAIDRIKEFDYTLFLDEEIEVVELSDITQDDLKILKEQRLIEIDPTSKRVKWLDSQYHGDFERTKREIQQKALYEVEQNIILWQLPPGIFEAFHQVYIMTFLFRGSMLFLYFQKYGMSFQYLHIEKDSQEKYYFSQGYEEVSKLEKVRIKSLLDVYEGRLNTNYLPESKKKRDIQEYSGLSSSWHQNRKNKKYINVLNRNAVNYIQNYRHAPKNTVMWTTFKPAANKYENRRMKANCRWSGRISCNECTRPCGVNFVSCNARATNRYADRTTLIYLCNIFPVPPVVQYLSQGTTAEFDADLYALAQLMQWIWRSAIRRGEAVSLYLPSARMRKLLLDWLG</sequence>
<proteinExistence type="predicted"/>
<evidence type="ECO:0000313" key="1">
    <source>
        <dbReference type="EMBL" id="PDX57251.1"/>
    </source>
</evidence>
<reference evidence="1 2" key="1">
    <citation type="journal article" date="2017" name="Front. Microbiol.">
        <title>New Insights into the Diversity of the Genus Faecalibacterium.</title>
        <authorList>
            <person name="Benevides L."/>
            <person name="Burman S."/>
            <person name="Martin R."/>
            <person name="Robert V."/>
            <person name="Thomas M."/>
            <person name="Miquel S."/>
            <person name="Chain F."/>
            <person name="Sokol H."/>
            <person name="Bermudez-Humaran L.G."/>
            <person name="Morrison M."/>
            <person name="Langella P."/>
            <person name="Azevedo V.A."/>
            <person name="Chatel J.M."/>
            <person name="Soares S."/>
        </authorList>
    </citation>
    <scope>NUCLEOTIDE SEQUENCE [LARGE SCALE GENOMIC DNA]</scope>
    <source>
        <strain evidence="2">CNCM I-4540</strain>
    </source>
</reference>
<dbReference type="EMBL" id="NMTQ01000037">
    <property type="protein sequence ID" value="PDX57251.1"/>
    <property type="molecule type" value="Genomic_DNA"/>
</dbReference>
<gene>
    <name evidence="1" type="ORF">CGS46_12010</name>
</gene>
<accession>A0A2A6Z7A0</accession>
<comment type="caution">
    <text evidence="1">The sequence shown here is derived from an EMBL/GenBank/DDBJ whole genome shotgun (WGS) entry which is preliminary data.</text>
</comment>
<keyword evidence="2" id="KW-1185">Reference proteome</keyword>